<dbReference type="Proteomes" id="UP000195139">
    <property type="component" value="Unassembled WGS sequence"/>
</dbReference>
<evidence type="ECO:0000256" key="1">
    <source>
        <dbReference type="SAM" id="Phobius"/>
    </source>
</evidence>
<reference evidence="2" key="1">
    <citation type="submission" date="2018-07" db="EMBL/GenBank/DDBJ databases">
        <title>The Genome Sequence of Enterococcus sp. DIV0659b.</title>
        <authorList>
            <consortium name="The Broad Institute Genomics Platform"/>
            <consortium name="The Broad Institute Genomic Center for Infectious Diseases"/>
            <person name="Earl A."/>
            <person name="Manson A."/>
            <person name="Schwartman J."/>
            <person name="Gilmore M."/>
            <person name="Abouelleil A."/>
            <person name="Cao P."/>
            <person name="Chapman S."/>
            <person name="Cusick C."/>
            <person name="Shea T."/>
            <person name="Young S."/>
            <person name="Neafsey D."/>
            <person name="Nusbaum C."/>
            <person name="Birren B."/>
        </authorList>
    </citation>
    <scope>NUCLEOTIDE SEQUENCE [LARGE SCALE GENOMIC DNA]</scope>
    <source>
        <strain evidence="2">4G2_DIV0659</strain>
    </source>
</reference>
<dbReference type="SUPFAM" id="SSF52833">
    <property type="entry name" value="Thioredoxin-like"/>
    <property type="match status" value="1"/>
</dbReference>
<accession>A0ABU8IF83</accession>
<dbReference type="Gene3D" id="3.40.30.10">
    <property type="entry name" value="Glutaredoxin"/>
    <property type="match status" value="1"/>
</dbReference>
<keyword evidence="1" id="KW-1133">Transmembrane helix</keyword>
<evidence type="ECO:0000313" key="2">
    <source>
        <dbReference type="EMBL" id="MEI5994340.1"/>
    </source>
</evidence>
<evidence type="ECO:0000313" key="3">
    <source>
        <dbReference type="Proteomes" id="UP000195139"/>
    </source>
</evidence>
<sequence>MNPHKEKQKTTMLILCLGLFIVLILAGVTILSEKNKVKQVNESLKIEQTNIEIYQDVVSFPLETFEYKFSKGDLMLVYMGNFECSDCSTFSPVFKEKFKKHNLKNKLIYVECSYLRSNKSEWLKFKEKYSFKQTPSFIIYKNSSILSSIEWDDVNGLNEETFDNWLLENKKIIDTISL</sequence>
<evidence type="ECO:0008006" key="4">
    <source>
        <dbReference type="Google" id="ProtNLM"/>
    </source>
</evidence>
<dbReference type="RefSeq" id="WP_336577062.1">
    <property type="nucleotide sequence ID" value="NZ_NGLE02000001.1"/>
</dbReference>
<organism evidence="2 3">
    <name type="scientific">Candidatus Enterococcus mansonii</name>
    <dbReference type="NCBI Taxonomy" id="1834181"/>
    <lineage>
        <taxon>Bacteria</taxon>
        <taxon>Bacillati</taxon>
        <taxon>Bacillota</taxon>
        <taxon>Bacilli</taxon>
        <taxon>Lactobacillales</taxon>
        <taxon>Enterococcaceae</taxon>
        <taxon>Enterococcus</taxon>
    </lineage>
</organism>
<proteinExistence type="predicted"/>
<gene>
    <name evidence="2" type="ORF">A5880_001898</name>
</gene>
<dbReference type="InterPro" id="IPR046698">
    <property type="entry name" value="PedC-like"/>
</dbReference>
<dbReference type="InterPro" id="IPR036249">
    <property type="entry name" value="Thioredoxin-like_sf"/>
</dbReference>
<protein>
    <recommendedName>
        <fullName evidence="4">Thioredoxin domain-containing protein</fullName>
    </recommendedName>
</protein>
<keyword evidence="1" id="KW-0812">Transmembrane</keyword>
<comment type="caution">
    <text evidence="2">The sequence shown here is derived from an EMBL/GenBank/DDBJ whole genome shotgun (WGS) entry which is preliminary data.</text>
</comment>
<dbReference type="Pfam" id="PF20207">
    <property type="entry name" value="DUF6568"/>
    <property type="match status" value="1"/>
</dbReference>
<keyword evidence="1" id="KW-0472">Membrane</keyword>
<feature type="transmembrane region" description="Helical" evidence="1">
    <location>
        <begin position="12"/>
        <end position="31"/>
    </location>
</feature>
<keyword evidence="3" id="KW-1185">Reference proteome</keyword>
<dbReference type="EMBL" id="NGLE02000001">
    <property type="protein sequence ID" value="MEI5994340.1"/>
    <property type="molecule type" value="Genomic_DNA"/>
</dbReference>
<name>A0ABU8IF83_9ENTE</name>